<dbReference type="EMBL" id="JAPTGC010000003">
    <property type="protein sequence ID" value="MCZ0862261.1"/>
    <property type="molecule type" value="Genomic_DNA"/>
</dbReference>
<dbReference type="RefSeq" id="WP_268922490.1">
    <property type="nucleotide sequence ID" value="NZ_JAPTGC010000003.1"/>
</dbReference>
<dbReference type="Proteomes" id="UP001141336">
    <property type="component" value="Unassembled WGS sequence"/>
</dbReference>
<keyword evidence="2" id="KW-1185">Reference proteome</keyword>
<accession>A0ABT4IL53</accession>
<name>A0ABT4IL53_9EURY</name>
<evidence type="ECO:0000313" key="1">
    <source>
        <dbReference type="EMBL" id="MCZ0862261.1"/>
    </source>
</evidence>
<gene>
    <name evidence="1" type="ORF">O0S09_03200</name>
</gene>
<organism evidence="1 2">
    <name type="scientific">Methanocorpusculum vombati</name>
    <dbReference type="NCBI Taxonomy" id="3002864"/>
    <lineage>
        <taxon>Archaea</taxon>
        <taxon>Methanobacteriati</taxon>
        <taxon>Methanobacteriota</taxon>
        <taxon>Stenosarchaea group</taxon>
        <taxon>Methanomicrobia</taxon>
        <taxon>Methanomicrobiales</taxon>
        <taxon>Methanocorpusculaceae</taxon>
        <taxon>Methanocorpusculum</taxon>
    </lineage>
</organism>
<protein>
    <submittedName>
        <fullName evidence="1">Uncharacterized protein</fullName>
    </submittedName>
</protein>
<comment type="caution">
    <text evidence="1">The sequence shown here is derived from an EMBL/GenBank/DDBJ whole genome shotgun (WGS) entry which is preliminary data.</text>
</comment>
<evidence type="ECO:0000313" key="2">
    <source>
        <dbReference type="Proteomes" id="UP001141336"/>
    </source>
</evidence>
<reference evidence="1" key="1">
    <citation type="submission" date="2022-12" db="EMBL/GenBank/DDBJ databases">
        <title>Isolation and characterisation of novel Methanocorpusculum spp. from native Australian herbivores indicates the genus is ancestrally host-associated.</title>
        <authorList>
            <person name="Volmer J.G."/>
            <person name="Soo R.M."/>
            <person name="Evans P.N."/>
            <person name="Hoedt E.C."/>
            <person name="Astorga Alsina A.L."/>
            <person name="Woodcroft B.J."/>
            <person name="Tyson G.W."/>
            <person name="Hugenholtz P."/>
            <person name="Morrison M."/>
        </authorList>
    </citation>
    <scope>NUCLEOTIDE SEQUENCE</scope>
    <source>
        <strain evidence="1">CW153</strain>
    </source>
</reference>
<sequence>MTEKRKLYDKISISTETTKLLLAYRQKLMDTQPPPDTPLSMNALVRSAVIFALGSVP</sequence>
<proteinExistence type="predicted"/>